<evidence type="ECO:0000256" key="10">
    <source>
        <dbReference type="HAMAP-Rule" id="MF_00139"/>
    </source>
</evidence>
<dbReference type="Gene3D" id="3.40.50.1380">
    <property type="entry name" value="Methylglyoxal synthase-like domain"/>
    <property type="match status" value="1"/>
</dbReference>
<dbReference type="FunFam" id="3.40.50.1380:FF:000001">
    <property type="entry name" value="Bifunctional purine biosynthesis protein PurH"/>
    <property type="match status" value="1"/>
</dbReference>
<keyword evidence="5 10" id="KW-0658">Purine biosynthesis</keyword>
<dbReference type="RefSeq" id="WP_145105634.1">
    <property type="nucleotide sequence ID" value="NZ_CP036349.1"/>
</dbReference>
<comment type="catalytic activity">
    <reaction evidence="8 10">
        <text>(6R)-10-formyltetrahydrofolate + 5-amino-1-(5-phospho-beta-D-ribosyl)imidazole-4-carboxamide = 5-formamido-1-(5-phospho-D-ribosyl)imidazole-4-carboxamide + (6S)-5,6,7,8-tetrahydrofolate</text>
        <dbReference type="Rhea" id="RHEA:22192"/>
        <dbReference type="ChEBI" id="CHEBI:57453"/>
        <dbReference type="ChEBI" id="CHEBI:58467"/>
        <dbReference type="ChEBI" id="CHEBI:58475"/>
        <dbReference type="ChEBI" id="CHEBI:195366"/>
        <dbReference type="EC" id="2.1.2.3"/>
    </reaction>
</comment>
<evidence type="ECO:0000256" key="9">
    <source>
        <dbReference type="ARBA" id="ARBA00050687"/>
    </source>
</evidence>
<dbReference type="PANTHER" id="PTHR11692:SF0">
    <property type="entry name" value="BIFUNCTIONAL PURINE BIOSYNTHESIS PROTEIN ATIC"/>
    <property type="match status" value="1"/>
</dbReference>
<evidence type="ECO:0000256" key="4">
    <source>
        <dbReference type="ARBA" id="ARBA00022679"/>
    </source>
</evidence>
<dbReference type="PANTHER" id="PTHR11692">
    <property type="entry name" value="BIFUNCTIONAL PURINE BIOSYNTHESIS PROTEIN PURH"/>
    <property type="match status" value="1"/>
</dbReference>
<evidence type="ECO:0000256" key="1">
    <source>
        <dbReference type="ARBA" id="ARBA00004844"/>
    </source>
</evidence>
<dbReference type="InterPro" id="IPR024051">
    <property type="entry name" value="AICAR_Tfase_dup_dom_sf"/>
</dbReference>
<dbReference type="NCBIfam" id="TIGR00355">
    <property type="entry name" value="purH"/>
    <property type="match status" value="1"/>
</dbReference>
<dbReference type="GO" id="GO:0006189">
    <property type="term" value="P:'de novo' IMP biosynthetic process"/>
    <property type="evidence" value="ECO:0007669"/>
    <property type="project" value="UniProtKB-UniRule"/>
</dbReference>
<dbReference type="GO" id="GO:0005829">
    <property type="term" value="C:cytosol"/>
    <property type="evidence" value="ECO:0007669"/>
    <property type="project" value="TreeGrafter"/>
</dbReference>
<comment type="pathway">
    <text evidence="1 10">Purine metabolism; IMP biosynthesis via de novo pathway; IMP from 5-formamido-1-(5-phospho-D-ribosyl)imidazole-4-carboxamide: step 1/1.</text>
</comment>
<dbReference type="KEGG" id="bmei:Spa11_02180"/>
<dbReference type="GO" id="GO:0004643">
    <property type="term" value="F:phosphoribosylaminoimidazolecarboxamide formyltransferase activity"/>
    <property type="evidence" value="ECO:0007669"/>
    <property type="project" value="UniProtKB-UniRule"/>
</dbReference>
<comment type="domain">
    <text evidence="10">The IMP cyclohydrolase activity resides in the N-terminal region.</text>
</comment>
<reference evidence="12 13" key="1">
    <citation type="submission" date="2019-02" db="EMBL/GenBank/DDBJ databases">
        <title>Deep-cultivation of Planctomycetes and their phenomic and genomic characterization uncovers novel biology.</title>
        <authorList>
            <person name="Wiegand S."/>
            <person name="Jogler M."/>
            <person name="Boedeker C."/>
            <person name="Pinto D."/>
            <person name="Vollmers J."/>
            <person name="Rivas-Marin E."/>
            <person name="Kohn T."/>
            <person name="Peeters S.H."/>
            <person name="Heuer A."/>
            <person name="Rast P."/>
            <person name="Oberbeckmann S."/>
            <person name="Bunk B."/>
            <person name="Jeske O."/>
            <person name="Meyerdierks A."/>
            <person name="Storesund J.E."/>
            <person name="Kallscheuer N."/>
            <person name="Luecker S."/>
            <person name="Lage O.M."/>
            <person name="Pohl T."/>
            <person name="Merkel B.J."/>
            <person name="Hornburger P."/>
            <person name="Mueller R.-W."/>
            <person name="Bruemmer F."/>
            <person name="Labrenz M."/>
            <person name="Spormann A.M."/>
            <person name="Op den Camp H."/>
            <person name="Overmann J."/>
            <person name="Amann R."/>
            <person name="Jetten M.S.M."/>
            <person name="Mascher T."/>
            <person name="Medema M.H."/>
            <person name="Devos D.P."/>
            <person name="Kaster A.-K."/>
            <person name="Ovreas L."/>
            <person name="Rohde M."/>
            <person name="Galperin M.Y."/>
            <person name="Jogler C."/>
        </authorList>
    </citation>
    <scope>NUCLEOTIDE SEQUENCE [LARGE SCALE GENOMIC DNA]</scope>
    <source>
        <strain evidence="12 13">Spa11</strain>
    </source>
</reference>
<dbReference type="InterPro" id="IPR011607">
    <property type="entry name" value="MGS-like_dom"/>
</dbReference>
<evidence type="ECO:0000259" key="11">
    <source>
        <dbReference type="PROSITE" id="PS51855"/>
    </source>
</evidence>
<dbReference type="AlphaFoldDB" id="A0A518K2L2"/>
<dbReference type="SUPFAM" id="SSF52335">
    <property type="entry name" value="Methylglyoxal synthase-like"/>
    <property type="match status" value="1"/>
</dbReference>
<dbReference type="Gene3D" id="3.40.140.20">
    <property type="match status" value="2"/>
</dbReference>
<dbReference type="FunFam" id="3.40.140.20:FF:000001">
    <property type="entry name" value="Bifunctional purine biosynthesis protein PurH"/>
    <property type="match status" value="1"/>
</dbReference>
<gene>
    <name evidence="10 12" type="primary">purH</name>
    <name evidence="12" type="ORF">Spa11_02180</name>
</gene>
<keyword evidence="13" id="KW-1185">Reference proteome</keyword>
<dbReference type="SMART" id="SM00851">
    <property type="entry name" value="MGS"/>
    <property type="match status" value="1"/>
</dbReference>
<dbReference type="CDD" id="cd01421">
    <property type="entry name" value="IMPCH"/>
    <property type="match status" value="1"/>
</dbReference>
<dbReference type="Pfam" id="PF02142">
    <property type="entry name" value="MGS"/>
    <property type="match status" value="1"/>
</dbReference>
<evidence type="ECO:0000256" key="5">
    <source>
        <dbReference type="ARBA" id="ARBA00022755"/>
    </source>
</evidence>
<feature type="domain" description="MGS-like" evidence="11">
    <location>
        <begin position="1"/>
        <end position="149"/>
    </location>
</feature>
<comment type="similarity">
    <text evidence="3 10">Belongs to the PurH family.</text>
</comment>
<dbReference type="SUPFAM" id="SSF53927">
    <property type="entry name" value="Cytidine deaminase-like"/>
    <property type="match status" value="1"/>
</dbReference>
<evidence type="ECO:0000256" key="7">
    <source>
        <dbReference type="ARBA" id="ARBA00023268"/>
    </source>
</evidence>
<proteinExistence type="inferred from homology"/>
<dbReference type="SMART" id="SM00798">
    <property type="entry name" value="AICARFT_IMPCHas"/>
    <property type="match status" value="1"/>
</dbReference>
<dbReference type="EMBL" id="CP036349">
    <property type="protein sequence ID" value="QDV72048.1"/>
    <property type="molecule type" value="Genomic_DNA"/>
</dbReference>
<sequence length="535" mass="56756">MPTTPVQQALLSVSDKTGLVEFARRLSAAGVRLLSTGGTRKAIEDAGLPVRDVAEYTGYPEMMDGRVKTLHPRIHGGLLCRRDNSGDTASAAEHGIEMIDLVVVNLYPFEQTIAAGDPPIEKAIEQIDIGGPSMVRSAAKNHAFVAVATDPSQYDAIAEAIESRGGTSLEERQKLAAAAFAHTAKYDAAIAGYFSRQTGARQTDAKPPAAGGDEHFPERLDVSLVRKASLRYGENPHQPAALYALADAAPTSLVYGEQLNGKELSYNNLLDLDAAWAAAQTLPKPGVAVLKHNNPCGAATAATVGEATRLAWDGDPLSAFGSILGYNAPVDAASAECLAEPGKFVEAIAAPDFTPEAIEILTTKPKWRANVRLVKIGGAGASGRRLMLRAIDGGYLAQTADEGPDEFDKWQCVTDAKPTDEQLKDLKFAWAACRHVKSNAIVLARGGMLVGVGAGQMSRVDSVEIAIRKAGDRVRGAALASDAFFPFEDSIQTAHEAGVAAVIQPGGSKRDQEVIHACNQFGMPMLFTGKRHFRH</sequence>
<protein>
    <recommendedName>
        <fullName evidence="10">Bifunctional purine biosynthesis protein PurH</fullName>
    </recommendedName>
    <domain>
        <recommendedName>
            <fullName evidence="10">Phosphoribosylaminoimidazolecarboxamide formyltransferase</fullName>
            <ecNumber evidence="10">2.1.2.3</ecNumber>
        </recommendedName>
        <alternativeName>
            <fullName evidence="10">AICAR transformylase</fullName>
        </alternativeName>
    </domain>
    <domain>
        <recommendedName>
            <fullName evidence="10">IMP cyclohydrolase</fullName>
            <ecNumber evidence="10">3.5.4.10</ecNumber>
        </recommendedName>
        <alternativeName>
            <fullName evidence="10">ATIC</fullName>
        </alternativeName>
        <alternativeName>
            <fullName evidence="10">IMP synthase</fullName>
        </alternativeName>
        <alternativeName>
            <fullName evidence="10">Inosinicase</fullName>
        </alternativeName>
    </domain>
</protein>
<dbReference type="GO" id="GO:0003937">
    <property type="term" value="F:IMP cyclohydrolase activity"/>
    <property type="evidence" value="ECO:0007669"/>
    <property type="project" value="UniProtKB-UniRule"/>
</dbReference>
<evidence type="ECO:0000256" key="6">
    <source>
        <dbReference type="ARBA" id="ARBA00022801"/>
    </source>
</evidence>
<dbReference type="InterPro" id="IPR016193">
    <property type="entry name" value="Cytidine_deaminase-like"/>
</dbReference>
<dbReference type="NCBIfam" id="NF002049">
    <property type="entry name" value="PRK00881.1"/>
    <property type="match status" value="1"/>
</dbReference>
<dbReference type="PROSITE" id="PS51855">
    <property type="entry name" value="MGS"/>
    <property type="match status" value="1"/>
</dbReference>
<evidence type="ECO:0000256" key="2">
    <source>
        <dbReference type="ARBA" id="ARBA00004954"/>
    </source>
</evidence>
<comment type="pathway">
    <text evidence="2 10">Purine metabolism; IMP biosynthesis via de novo pathway; 5-formamido-1-(5-phospho-D-ribosyl)imidazole-4-carboxamide from 5-amino-1-(5-phospho-D-ribosyl)imidazole-4-carboxamide (10-formyl THF route): step 1/1.</text>
</comment>
<evidence type="ECO:0000256" key="3">
    <source>
        <dbReference type="ARBA" id="ARBA00007667"/>
    </source>
</evidence>
<dbReference type="InterPro" id="IPR036914">
    <property type="entry name" value="MGS-like_dom_sf"/>
</dbReference>
<organism evidence="12 13">
    <name type="scientific">Botrimarina mediterranea</name>
    <dbReference type="NCBI Taxonomy" id="2528022"/>
    <lineage>
        <taxon>Bacteria</taxon>
        <taxon>Pseudomonadati</taxon>
        <taxon>Planctomycetota</taxon>
        <taxon>Planctomycetia</taxon>
        <taxon>Pirellulales</taxon>
        <taxon>Lacipirellulaceae</taxon>
        <taxon>Botrimarina</taxon>
    </lineage>
</organism>
<evidence type="ECO:0000313" key="13">
    <source>
        <dbReference type="Proteomes" id="UP000316426"/>
    </source>
</evidence>
<keyword evidence="6 10" id="KW-0378">Hydrolase</keyword>
<keyword evidence="4 10" id="KW-0808">Transferase</keyword>
<keyword evidence="7 10" id="KW-0511">Multifunctional enzyme</keyword>
<comment type="catalytic activity">
    <reaction evidence="9 10">
        <text>IMP + H2O = 5-formamido-1-(5-phospho-D-ribosyl)imidazole-4-carboxamide</text>
        <dbReference type="Rhea" id="RHEA:18445"/>
        <dbReference type="ChEBI" id="CHEBI:15377"/>
        <dbReference type="ChEBI" id="CHEBI:58053"/>
        <dbReference type="ChEBI" id="CHEBI:58467"/>
        <dbReference type="EC" id="3.5.4.10"/>
    </reaction>
</comment>
<evidence type="ECO:0000313" key="12">
    <source>
        <dbReference type="EMBL" id="QDV72048.1"/>
    </source>
</evidence>
<name>A0A518K2L2_9BACT</name>
<dbReference type="UniPathway" id="UPA00074">
    <property type="reaction ID" value="UER00133"/>
</dbReference>
<accession>A0A518K2L2</accession>
<dbReference type="Proteomes" id="UP000316426">
    <property type="component" value="Chromosome"/>
</dbReference>
<dbReference type="InterPro" id="IPR002695">
    <property type="entry name" value="PurH-like"/>
</dbReference>
<dbReference type="EC" id="2.1.2.3" evidence="10"/>
<dbReference type="HAMAP" id="MF_00139">
    <property type="entry name" value="PurH"/>
    <property type="match status" value="1"/>
</dbReference>
<dbReference type="Pfam" id="PF01808">
    <property type="entry name" value="AICARFT_IMPCHas"/>
    <property type="match status" value="1"/>
</dbReference>
<dbReference type="PIRSF" id="PIRSF000414">
    <property type="entry name" value="AICARFT_IMPCHas"/>
    <property type="match status" value="1"/>
</dbReference>
<evidence type="ECO:0000256" key="8">
    <source>
        <dbReference type="ARBA" id="ARBA00050488"/>
    </source>
</evidence>
<dbReference type="EC" id="3.5.4.10" evidence="10"/>